<dbReference type="EMBL" id="KV441556">
    <property type="protein sequence ID" value="OAG02326.1"/>
    <property type="molecule type" value="Genomic_DNA"/>
</dbReference>
<dbReference type="Proteomes" id="UP000077069">
    <property type="component" value="Unassembled WGS sequence"/>
</dbReference>
<reference evidence="2 3" key="1">
    <citation type="submission" date="2016-05" db="EMBL/GenBank/DDBJ databases">
        <title>Comparative analysis of secretome profiles of manganese(II)-oxidizing ascomycete fungi.</title>
        <authorList>
            <consortium name="DOE Joint Genome Institute"/>
            <person name="Zeiner C.A."/>
            <person name="Purvine S.O."/>
            <person name="Zink E.M."/>
            <person name="Wu S."/>
            <person name="Pasa-Tolic L."/>
            <person name="Chaput D.L."/>
            <person name="Haridas S."/>
            <person name="Grigoriev I.V."/>
            <person name="Santelli C.M."/>
            <person name="Hansel C.M."/>
        </authorList>
    </citation>
    <scope>NUCLEOTIDE SEQUENCE [LARGE SCALE GENOMIC DNA]</scope>
    <source>
        <strain evidence="2 3">AP3s5-JAC2a</strain>
    </source>
</reference>
<dbReference type="OrthoDB" id="4500473at2759"/>
<dbReference type="STRING" id="1460663.A0A177C4I6"/>
<accession>A0A177C4I6</accession>
<evidence type="ECO:0000313" key="2">
    <source>
        <dbReference type="EMBL" id="OAG02326.1"/>
    </source>
</evidence>
<dbReference type="GeneID" id="28756842"/>
<feature type="region of interest" description="Disordered" evidence="1">
    <location>
        <begin position="87"/>
        <end position="110"/>
    </location>
</feature>
<protein>
    <submittedName>
        <fullName evidence="2">Uncharacterized protein</fullName>
    </submittedName>
</protein>
<dbReference type="RefSeq" id="XP_018032691.1">
    <property type="nucleotide sequence ID" value="XM_018173356.1"/>
</dbReference>
<sequence>MANLVPEYYLAPTWEIPRHCSIKLSNIISSIKQPQRPLANIHPPDYITTSHKTSLTCCKRKMSSKDVSIITSFLSFMGVGTDAGANRGKSNMQNLGSDYFDTAQSEPMDM</sequence>
<gene>
    <name evidence="2" type="ORF">CC84DRAFT_1009118</name>
</gene>
<dbReference type="AlphaFoldDB" id="A0A177C4I6"/>
<evidence type="ECO:0000313" key="3">
    <source>
        <dbReference type="Proteomes" id="UP000077069"/>
    </source>
</evidence>
<dbReference type="InParanoid" id="A0A177C4I6"/>
<organism evidence="2 3">
    <name type="scientific">Paraphaeosphaeria sporulosa</name>
    <dbReference type="NCBI Taxonomy" id="1460663"/>
    <lineage>
        <taxon>Eukaryota</taxon>
        <taxon>Fungi</taxon>
        <taxon>Dikarya</taxon>
        <taxon>Ascomycota</taxon>
        <taxon>Pezizomycotina</taxon>
        <taxon>Dothideomycetes</taxon>
        <taxon>Pleosporomycetidae</taxon>
        <taxon>Pleosporales</taxon>
        <taxon>Massarineae</taxon>
        <taxon>Didymosphaeriaceae</taxon>
        <taxon>Paraphaeosphaeria</taxon>
    </lineage>
</organism>
<keyword evidence="3" id="KW-1185">Reference proteome</keyword>
<proteinExistence type="predicted"/>
<name>A0A177C4I6_9PLEO</name>
<evidence type="ECO:0000256" key="1">
    <source>
        <dbReference type="SAM" id="MobiDB-lite"/>
    </source>
</evidence>